<dbReference type="AlphaFoldDB" id="A0A7T4R0U7"/>
<evidence type="ECO:0000313" key="8">
    <source>
        <dbReference type="EMBL" id="QQD18224.1"/>
    </source>
</evidence>
<dbReference type="InterPro" id="IPR011946">
    <property type="entry name" value="Integrase_integron-type"/>
</dbReference>
<dbReference type="PANTHER" id="PTHR30349">
    <property type="entry name" value="PHAGE INTEGRASE-RELATED"/>
    <property type="match status" value="1"/>
</dbReference>
<comment type="similarity">
    <text evidence="1">Belongs to the 'phage' integrase family.</text>
</comment>
<keyword evidence="9" id="KW-1185">Reference proteome</keyword>
<evidence type="ECO:0000256" key="5">
    <source>
        <dbReference type="PROSITE-ProRule" id="PRU01248"/>
    </source>
</evidence>
<dbReference type="Proteomes" id="UP000596063">
    <property type="component" value="Chromosome"/>
</dbReference>
<dbReference type="InterPro" id="IPR010998">
    <property type="entry name" value="Integrase_recombinase_N"/>
</dbReference>
<evidence type="ECO:0000256" key="4">
    <source>
        <dbReference type="ARBA" id="ARBA00023172"/>
    </source>
</evidence>
<dbReference type="PROSITE" id="PS51898">
    <property type="entry name" value="TYR_RECOMBINASE"/>
    <property type="match status" value="1"/>
</dbReference>
<keyword evidence="2" id="KW-0229">DNA integration</keyword>
<evidence type="ECO:0000256" key="1">
    <source>
        <dbReference type="ARBA" id="ARBA00008857"/>
    </source>
</evidence>
<accession>A0A7T4R0U7</accession>
<dbReference type="InterPro" id="IPR050090">
    <property type="entry name" value="Tyrosine_recombinase_XerCD"/>
</dbReference>
<name>A0A7T4R0U7_9GAMM</name>
<sequence length="321" mass="36091">MSDSPFLRKISSEMRLRGYSLKTEKTYLLWIRRFINFNHKRHPEQCGAQEVKAFLTWLATERHVSANTQKTALNALAFLYHKVLDQELGPLGFSLATKQRTLPTVLSVSEVAQILSAMSGSKKMIVQLMYGSGLRVSEALRLRVQDVDLDRLSLSIRDSKGNKDRVTLLGASLRAELELSIANAIRQQQEDNESGVGCSMPVSLGRKYPNAFRSPSWAFIFPSTTLCHHPVTGELCRHHLHETVVRKALRRACKEAGVVTKRVNCHTFRHSFATHMLASGTDIRTVQELLGHNDISTTQIYTHVIGQHYAGTVSPLDRLQC</sequence>
<dbReference type="PANTHER" id="PTHR30349:SF64">
    <property type="entry name" value="PROPHAGE INTEGRASE INTD-RELATED"/>
    <property type="match status" value="1"/>
</dbReference>
<evidence type="ECO:0000256" key="2">
    <source>
        <dbReference type="ARBA" id="ARBA00022908"/>
    </source>
</evidence>
<protein>
    <submittedName>
        <fullName evidence="8">Integron integrase</fullName>
    </submittedName>
</protein>
<dbReference type="Gene3D" id="1.10.443.10">
    <property type="entry name" value="Intergrase catalytic core"/>
    <property type="match status" value="1"/>
</dbReference>
<reference evidence="8 9" key="1">
    <citation type="submission" date="2020-12" db="EMBL/GenBank/DDBJ databases">
        <authorList>
            <person name="Shan Y."/>
        </authorList>
    </citation>
    <scope>NUCLEOTIDE SEQUENCE [LARGE SCALE GENOMIC DNA]</scope>
    <source>
        <strain evidence="9">csc3.9</strain>
    </source>
</reference>
<keyword evidence="4" id="KW-0233">DNA recombination</keyword>
<dbReference type="InterPro" id="IPR044068">
    <property type="entry name" value="CB"/>
</dbReference>
<dbReference type="InterPro" id="IPR004107">
    <property type="entry name" value="Integrase_SAM-like_N"/>
</dbReference>
<feature type="domain" description="Tyr recombinase" evidence="6">
    <location>
        <begin position="101"/>
        <end position="314"/>
    </location>
</feature>
<dbReference type="GO" id="GO:0006310">
    <property type="term" value="P:DNA recombination"/>
    <property type="evidence" value="ECO:0007669"/>
    <property type="project" value="UniProtKB-KW"/>
</dbReference>
<dbReference type="EMBL" id="CP066167">
    <property type="protein sequence ID" value="QQD18224.1"/>
    <property type="molecule type" value="Genomic_DNA"/>
</dbReference>
<dbReference type="Pfam" id="PF00589">
    <property type="entry name" value="Phage_integrase"/>
    <property type="match status" value="1"/>
</dbReference>
<feature type="domain" description="Core-binding (CB)" evidence="7">
    <location>
        <begin position="1"/>
        <end position="84"/>
    </location>
</feature>
<dbReference type="RefSeq" id="WP_198569722.1">
    <property type="nucleotide sequence ID" value="NZ_CP066167.1"/>
</dbReference>
<gene>
    <name evidence="8" type="ORF">I6N98_18115</name>
</gene>
<evidence type="ECO:0000259" key="7">
    <source>
        <dbReference type="PROSITE" id="PS51900"/>
    </source>
</evidence>
<dbReference type="GO" id="GO:0015074">
    <property type="term" value="P:DNA integration"/>
    <property type="evidence" value="ECO:0007669"/>
    <property type="project" value="UniProtKB-KW"/>
</dbReference>
<dbReference type="KEGG" id="snan:I6N98_18115"/>
<dbReference type="GO" id="GO:0003677">
    <property type="term" value="F:DNA binding"/>
    <property type="evidence" value="ECO:0007669"/>
    <property type="project" value="UniProtKB-UniRule"/>
</dbReference>
<evidence type="ECO:0000313" key="9">
    <source>
        <dbReference type="Proteomes" id="UP000596063"/>
    </source>
</evidence>
<dbReference type="InterPro" id="IPR011010">
    <property type="entry name" value="DNA_brk_join_enz"/>
</dbReference>
<dbReference type="Gene3D" id="1.10.150.130">
    <property type="match status" value="1"/>
</dbReference>
<evidence type="ECO:0000259" key="6">
    <source>
        <dbReference type="PROSITE" id="PS51898"/>
    </source>
</evidence>
<proteinExistence type="inferred from homology"/>
<evidence type="ECO:0000256" key="3">
    <source>
        <dbReference type="ARBA" id="ARBA00023125"/>
    </source>
</evidence>
<dbReference type="Pfam" id="PF13495">
    <property type="entry name" value="Phage_int_SAM_4"/>
    <property type="match status" value="1"/>
</dbReference>
<dbReference type="InterPro" id="IPR013762">
    <property type="entry name" value="Integrase-like_cat_sf"/>
</dbReference>
<organism evidence="8 9">
    <name type="scientific">Spongiibacter nanhainus</name>
    <dbReference type="NCBI Taxonomy" id="2794344"/>
    <lineage>
        <taxon>Bacteria</taxon>
        <taxon>Pseudomonadati</taxon>
        <taxon>Pseudomonadota</taxon>
        <taxon>Gammaproteobacteria</taxon>
        <taxon>Cellvibrionales</taxon>
        <taxon>Spongiibacteraceae</taxon>
        <taxon>Spongiibacter</taxon>
    </lineage>
</organism>
<dbReference type="NCBIfam" id="TIGR02249">
    <property type="entry name" value="integrase_gron"/>
    <property type="match status" value="1"/>
</dbReference>
<dbReference type="SUPFAM" id="SSF56349">
    <property type="entry name" value="DNA breaking-rejoining enzymes"/>
    <property type="match status" value="1"/>
</dbReference>
<keyword evidence="3 5" id="KW-0238">DNA-binding</keyword>
<dbReference type="InterPro" id="IPR002104">
    <property type="entry name" value="Integrase_catalytic"/>
</dbReference>
<dbReference type="PROSITE" id="PS51900">
    <property type="entry name" value="CB"/>
    <property type="match status" value="1"/>
</dbReference>